<dbReference type="InterPro" id="IPR018247">
    <property type="entry name" value="EF_Hand_1_Ca_BS"/>
</dbReference>
<dbReference type="RefSeq" id="WP_189069162.1">
    <property type="nucleotide sequence ID" value="NZ_BMPE01000005.1"/>
</dbReference>
<evidence type="ECO:0000313" key="3">
    <source>
        <dbReference type="EMBL" id="GGL03900.1"/>
    </source>
</evidence>
<evidence type="ECO:0000256" key="2">
    <source>
        <dbReference type="SAM" id="SignalP"/>
    </source>
</evidence>
<protein>
    <submittedName>
        <fullName evidence="3">DUF11 domain-containing protein</fullName>
    </submittedName>
</protein>
<comment type="caution">
    <text evidence="3">The sequence shown here is derived from an EMBL/GenBank/DDBJ whole genome shotgun (WGS) entry which is preliminary data.</text>
</comment>
<keyword evidence="2" id="KW-0732">Signal</keyword>
<feature type="chain" id="PRO_5047362708" evidence="2">
    <location>
        <begin position="21"/>
        <end position="731"/>
    </location>
</feature>
<dbReference type="PROSITE" id="PS00018">
    <property type="entry name" value="EF_HAND_1"/>
    <property type="match status" value="1"/>
</dbReference>
<keyword evidence="4" id="KW-1185">Reference proteome</keyword>
<sequence length="731" mass="74646">MKTTHLFTLMAALAAGTAAAQATVSRTGNLTNAGVTITNTASATFQDPSNTSNTLSASSNTVSTTVLPKYGFNITYPAGGDSDATDTTANAPATHQRTNVVPGTRVVFPYVAVNNGNAAQDITLSSDSTSGVSNVLYFLTNPDTNGDGIVSNAELAAATAVTTITLPVQGDDPATGTVETNSGIVSFYQVYTATGLADVVVGATPIATGQVWSGTANVSATEQKDPATPAYDDLWWQYNSAKIIKVQLTNDPSNPGTTKVTLPPTGSTPVPGYTSGTTPIAVSGDEQSAYPKADADTNPDSVVFTNVISNGAAVADPVTLSVVPRTTFPVTGFSQTVTATATPGVYTVTQTNPDGSTTTATVTLSATSVTVPATGSSTYTVTVTYPDQDTANPYPVYVSVGAESGNDTDTTVDDTTFDTIYPPALQFRDKVTDAAVQAGTAGNPAVFPMVVANTGEYADTYTLSGYTVVKLLDGSQAIVPINYSGTGVTQTGTRSVTDAGTGLTATIPVYTTGAISANGTLDVNASVTLPANVSYTTGTSGYLLNQSVTSVYSGITATDTNDKITVALNGALAVAKFTKTATSYATGSEYVLNGTASTGTSSDPRSVANPADYSAVNTTSYAPGVTYSYKIIGKNTYNTRIEKFYLTDALNTNLNFVSLTGTVTGNTLVGGTDTSGTTVIYSTDGNTWTTTAPTSGTSVYVAVDDPTQTGNQPGSLDPSATLDMTITVNIK</sequence>
<feature type="region of interest" description="Disordered" evidence="1">
    <location>
        <begin position="249"/>
        <end position="272"/>
    </location>
</feature>
<proteinExistence type="predicted"/>
<accession>A0ABQ2FJL9</accession>
<feature type="signal peptide" evidence="2">
    <location>
        <begin position="1"/>
        <end position="20"/>
    </location>
</feature>
<name>A0ABQ2FJL9_9DEIO</name>
<evidence type="ECO:0000313" key="4">
    <source>
        <dbReference type="Proteomes" id="UP000604341"/>
    </source>
</evidence>
<dbReference type="EMBL" id="BMPE01000005">
    <property type="protein sequence ID" value="GGL03900.1"/>
    <property type="molecule type" value="Genomic_DNA"/>
</dbReference>
<gene>
    <name evidence="3" type="ORF">GCM10010844_23160</name>
</gene>
<reference evidence="4" key="1">
    <citation type="journal article" date="2019" name="Int. J. Syst. Evol. Microbiol.">
        <title>The Global Catalogue of Microorganisms (GCM) 10K type strain sequencing project: providing services to taxonomists for standard genome sequencing and annotation.</title>
        <authorList>
            <consortium name="The Broad Institute Genomics Platform"/>
            <consortium name="The Broad Institute Genome Sequencing Center for Infectious Disease"/>
            <person name="Wu L."/>
            <person name="Ma J."/>
        </authorList>
    </citation>
    <scope>NUCLEOTIDE SEQUENCE [LARGE SCALE GENOMIC DNA]</scope>
    <source>
        <strain evidence="4">JCM 19173</strain>
    </source>
</reference>
<evidence type="ECO:0000256" key="1">
    <source>
        <dbReference type="SAM" id="MobiDB-lite"/>
    </source>
</evidence>
<dbReference type="Proteomes" id="UP000604341">
    <property type="component" value="Unassembled WGS sequence"/>
</dbReference>
<organism evidence="3 4">
    <name type="scientific">Deinococcus radiotolerans</name>
    <dbReference type="NCBI Taxonomy" id="1309407"/>
    <lineage>
        <taxon>Bacteria</taxon>
        <taxon>Thermotogati</taxon>
        <taxon>Deinococcota</taxon>
        <taxon>Deinococci</taxon>
        <taxon>Deinococcales</taxon>
        <taxon>Deinococcaceae</taxon>
        <taxon>Deinococcus</taxon>
    </lineage>
</organism>